<dbReference type="Gene3D" id="3.40.1620.60">
    <property type="match status" value="1"/>
</dbReference>
<sequence>MGINHIFVLCCFMLVGCRTEKLKKRSVSNPRFVELLVVADETMVDFYADDDLTSYLLTLMSSVSKLFQHGSFGNSLTIQVVQLMTLQSRFSKDNEEDECDGESMLYRFCEWQNEKNIYNDSHPQHHDAAVLITRCKLCTNATSSCATYGLAELGGICHPLRSCSIARDTGLYTAYTIAHEIGHNLGIPHDNGRTPCPEQLHTHIMARSLSPTFTMEEIWSNCSRSHVTNFLDRNELQCLNDESEFAYPLDDILPGIKYDADHQCQLFFGGDAKSCANTPEEMATMCGMLWCRNGGICMSKGERAADGTECGKYMWCIHGKCVLIEEPASPVDGGWGDWSTWSDCSRTCGGGVSYMERHCDNPKPDHGGRFCIGDRRKYRLCNTEACANATASFRAEQCRAFNSIPYENNFYRWEPVYIQGSPCQLHCKPENTSFIVSLAEVVIDGTPCQPGKKNVCINGICKAVGCDWVINSDTSEDICGVCSGTGKTCKRIQDYIQDTLNCSGSTIPITSIPVGAKNIRVVHTTENNEGLIVKGSSYVKLQAALSAGWSGEFIFGEHILYYLRSIGTGTAYIPGPIIDELQIMFICNEGSDSRVDWEYVLPLQNETEVFEDYRWEYGEWSSCSSACGEGIQVSLPVCFRAENQSIVDDHHCSVEEQPLPLRRICMLQNCPPRWWSGPWQPCSQTCGYDAYRRRTVLCVVKVDGVDVPLDDTRACKAKRPKEEEPCFLTNCVD</sequence>
<evidence type="ECO:0000256" key="14">
    <source>
        <dbReference type="PIRSR" id="PIRSR613273-1"/>
    </source>
</evidence>
<evidence type="ECO:0000313" key="20">
    <source>
        <dbReference type="EMBL" id="KAK2704259.1"/>
    </source>
</evidence>
<dbReference type="SMART" id="SM00608">
    <property type="entry name" value="ACR"/>
    <property type="match status" value="1"/>
</dbReference>
<evidence type="ECO:0000256" key="1">
    <source>
        <dbReference type="ARBA" id="ARBA00004613"/>
    </source>
</evidence>
<feature type="binding site" evidence="15 17">
    <location>
        <position position="189"/>
    </location>
    <ligand>
        <name>Zn(2+)</name>
        <dbReference type="ChEBI" id="CHEBI:29105"/>
        <note>catalytic</note>
    </ligand>
</feature>
<keyword evidence="2" id="KW-0964">Secreted</keyword>
<evidence type="ECO:0000256" key="10">
    <source>
        <dbReference type="ARBA" id="ARBA00023049"/>
    </source>
</evidence>
<dbReference type="PANTHER" id="PTHR13723">
    <property type="entry name" value="ADAMTS A DISINTEGRIN AND METALLOPROTEASE WITH THROMBOSPONDIN MOTIFS PROTEASE"/>
    <property type="match status" value="1"/>
</dbReference>
<keyword evidence="5 15" id="KW-0479">Metal-binding</keyword>
<dbReference type="SMART" id="SM00209">
    <property type="entry name" value="TSP1"/>
    <property type="match status" value="3"/>
</dbReference>
<evidence type="ECO:0000256" key="17">
    <source>
        <dbReference type="PROSITE-ProRule" id="PRU00276"/>
    </source>
</evidence>
<dbReference type="AlphaFoldDB" id="A0AA88HC05"/>
<dbReference type="InterPro" id="IPR050439">
    <property type="entry name" value="ADAMTS_ADAMTS-like"/>
</dbReference>
<evidence type="ECO:0000313" key="21">
    <source>
        <dbReference type="Proteomes" id="UP001187531"/>
    </source>
</evidence>
<dbReference type="InterPro" id="IPR024079">
    <property type="entry name" value="MetalloPept_cat_dom_sf"/>
</dbReference>
<feature type="binding site" evidence="15">
    <location>
        <position position="34"/>
    </location>
    <ligand>
        <name>Ca(2+)</name>
        <dbReference type="ChEBI" id="CHEBI:29108"/>
        <label>1</label>
    </ligand>
</feature>
<keyword evidence="10" id="KW-0482">Metalloprotease</keyword>
<comment type="cofactor">
    <cofactor evidence="15">
        <name>Zn(2+)</name>
        <dbReference type="ChEBI" id="CHEBI:29105"/>
    </cofactor>
    <text evidence="15">Binds 1 zinc ion per subunit.</text>
</comment>
<feature type="disulfide bond" evidence="16">
    <location>
        <begin position="138"/>
        <end position="145"/>
    </location>
</feature>
<evidence type="ECO:0000256" key="18">
    <source>
        <dbReference type="SAM" id="SignalP"/>
    </source>
</evidence>
<dbReference type="PRINTS" id="PR01857">
    <property type="entry name" value="ADAMTSFAMILY"/>
</dbReference>
<evidence type="ECO:0000256" key="6">
    <source>
        <dbReference type="ARBA" id="ARBA00022729"/>
    </source>
</evidence>
<evidence type="ECO:0000256" key="11">
    <source>
        <dbReference type="ARBA" id="ARBA00023145"/>
    </source>
</evidence>
<dbReference type="GO" id="GO:0030198">
    <property type="term" value="P:extracellular matrix organization"/>
    <property type="evidence" value="ECO:0007669"/>
    <property type="project" value="InterPro"/>
</dbReference>
<dbReference type="InterPro" id="IPR010294">
    <property type="entry name" value="ADAMTS_spacer1"/>
</dbReference>
<feature type="disulfide bond" evidence="16">
    <location>
        <begin position="275"/>
        <end position="297"/>
    </location>
</feature>
<keyword evidence="6 18" id="KW-0732">Signal</keyword>
<name>A0AA88HC05_ARTSF</name>
<accession>A0AA88HC05</accession>
<dbReference type="InterPro" id="IPR000884">
    <property type="entry name" value="TSP1_rpt"/>
</dbReference>
<dbReference type="InterPro" id="IPR001590">
    <property type="entry name" value="Peptidase_M12B"/>
</dbReference>
<evidence type="ECO:0000256" key="3">
    <source>
        <dbReference type="ARBA" id="ARBA00022670"/>
    </source>
</evidence>
<feature type="binding site" evidence="15 17">
    <location>
        <position position="183"/>
    </location>
    <ligand>
        <name>Zn(2+)</name>
        <dbReference type="ChEBI" id="CHEBI:29105"/>
        <note>catalytic</note>
    </ligand>
</feature>
<dbReference type="InterPro" id="IPR036383">
    <property type="entry name" value="TSP1_rpt_sf"/>
</dbReference>
<dbReference type="SUPFAM" id="SSF82895">
    <property type="entry name" value="TSP-1 type 1 repeat"/>
    <property type="match status" value="3"/>
</dbReference>
<feature type="disulfide bond" evidence="16">
    <location>
        <begin position="264"/>
        <end position="291"/>
    </location>
</feature>
<dbReference type="Pfam" id="PF01421">
    <property type="entry name" value="Reprolysin"/>
    <property type="match status" value="1"/>
</dbReference>
<feature type="active site" evidence="14 17">
    <location>
        <position position="180"/>
    </location>
</feature>
<keyword evidence="4" id="KW-0165">Cleavage on pair of basic residues</keyword>
<evidence type="ECO:0000256" key="12">
    <source>
        <dbReference type="ARBA" id="ARBA00023157"/>
    </source>
</evidence>
<dbReference type="GO" id="GO:0004222">
    <property type="term" value="F:metalloendopeptidase activity"/>
    <property type="evidence" value="ECO:0007669"/>
    <property type="project" value="InterPro"/>
</dbReference>
<organism evidence="20 21">
    <name type="scientific">Artemia franciscana</name>
    <name type="common">Brine shrimp</name>
    <name type="synonym">Artemia sanfranciscana</name>
    <dbReference type="NCBI Taxonomy" id="6661"/>
    <lineage>
        <taxon>Eukaryota</taxon>
        <taxon>Metazoa</taxon>
        <taxon>Ecdysozoa</taxon>
        <taxon>Arthropoda</taxon>
        <taxon>Crustacea</taxon>
        <taxon>Branchiopoda</taxon>
        <taxon>Anostraca</taxon>
        <taxon>Artemiidae</taxon>
        <taxon>Artemia</taxon>
    </lineage>
</organism>
<evidence type="ECO:0000256" key="9">
    <source>
        <dbReference type="ARBA" id="ARBA00022833"/>
    </source>
</evidence>
<evidence type="ECO:0000256" key="8">
    <source>
        <dbReference type="ARBA" id="ARBA00022801"/>
    </source>
</evidence>
<dbReference type="CDD" id="cd04273">
    <property type="entry name" value="ZnMc_ADAMTS_like"/>
    <property type="match status" value="1"/>
</dbReference>
<feature type="binding site" evidence="15">
    <location>
        <position position="238"/>
    </location>
    <ligand>
        <name>Ca(2+)</name>
        <dbReference type="ChEBI" id="CHEBI:29108"/>
        <label>1</label>
    </ligand>
</feature>
<feature type="binding site" evidence="15 17">
    <location>
        <position position="179"/>
    </location>
    <ligand>
        <name>Zn(2+)</name>
        <dbReference type="ChEBI" id="CHEBI:29105"/>
        <note>catalytic</note>
    </ligand>
</feature>
<feature type="binding site" evidence="15">
    <location>
        <position position="241"/>
    </location>
    <ligand>
        <name>Ca(2+)</name>
        <dbReference type="ChEBI" id="CHEBI:29108"/>
        <label>2</label>
    </ligand>
</feature>
<feature type="binding site" evidence="15">
    <location>
        <position position="120"/>
    </location>
    <ligand>
        <name>Ca(2+)</name>
        <dbReference type="ChEBI" id="CHEBI:29108"/>
        <label>1</label>
    </ligand>
</feature>
<dbReference type="Pfam" id="PF19030">
    <property type="entry name" value="TSP1_ADAMTS"/>
    <property type="match status" value="2"/>
</dbReference>
<dbReference type="GO" id="GO:0046872">
    <property type="term" value="F:metal ion binding"/>
    <property type="evidence" value="ECO:0007669"/>
    <property type="project" value="UniProtKB-KW"/>
</dbReference>
<keyword evidence="3" id="KW-0645">Protease</keyword>
<dbReference type="EMBL" id="JAVRJZ010000021">
    <property type="protein sequence ID" value="KAK2704259.1"/>
    <property type="molecule type" value="Genomic_DNA"/>
</dbReference>
<dbReference type="GO" id="GO:0006508">
    <property type="term" value="P:proteolysis"/>
    <property type="evidence" value="ECO:0007669"/>
    <property type="project" value="UniProtKB-KW"/>
</dbReference>
<keyword evidence="7" id="KW-0677">Repeat</keyword>
<dbReference type="Gene3D" id="2.20.100.10">
    <property type="entry name" value="Thrombospondin type-1 (TSP1) repeat"/>
    <property type="match status" value="3"/>
</dbReference>
<dbReference type="Pfam" id="PF19236">
    <property type="entry name" value="ADAMTS_CR_3"/>
    <property type="match status" value="1"/>
</dbReference>
<dbReference type="GO" id="GO:0005576">
    <property type="term" value="C:extracellular region"/>
    <property type="evidence" value="ECO:0007669"/>
    <property type="project" value="UniProtKB-SubCell"/>
</dbReference>
<evidence type="ECO:0000256" key="4">
    <source>
        <dbReference type="ARBA" id="ARBA00022685"/>
    </source>
</evidence>
<feature type="disulfide bond" evidence="16">
    <location>
        <begin position="286"/>
        <end position="316"/>
    </location>
</feature>
<feature type="disulfide bond" evidence="16">
    <location>
        <begin position="348"/>
        <end position="386"/>
    </location>
</feature>
<feature type="signal peptide" evidence="18">
    <location>
        <begin position="1"/>
        <end position="19"/>
    </location>
</feature>
<protein>
    <recommendedName>
        <fullName evidence="19">Peptidase M12B domain-containing protein</fullName>
    </recommendedName>
</protein>
<proteinExistence type="predicted"/>
<feature type="binding site" evidence="15">
    <location>
        <position position="120"/>
    </location>
    <ligand>
        <name>Ca(2+)</name>
        <dbReference type="ChEBI" id="CHEBI:29108"/>
        <label>2</label>
    </ligand>
</feature>
<gene>
    <name evidence="20" type="ORF">QYM36_016604</name>
</gene>
<dbReference type="FunFam" id="2.20.100.10:FF:000006">
    <property type="entry name" value="A disintegrin and metalloproteinase with thrombospondin motifs 1"/>
    <property type="match status" value="1"/>
</dbReference>
<dbReference type="Pfam" id="PF05986">
    <property type="entry name" value="ADAMTS_spacer1"/>
    <property type="match status" value="1"/>
</dbReference>
<reference evidence="20" key="1">
    <citation type="submission" date="2023-07" db="EMBL/GenBank/DDBJ databases">
        <title>Chromosome-level genome assembly of Artemia franciscana.</title>
        <authorList>
            <person name="Jo E."/>
        </authorList>
    </citation>
    <scope>NUCLEOTIDE SEQUENCE</scope>
    <source>
        <tissue evidence="20">Whole body</tissue>
    </source>
</reference>
<feature type="chain" id="PRO_5041733029" description="Peptidase M12B domain-containing protein" evidence="18">
    <location>
        <begin position="20"/>
        <end position="733"/>
    </location>
</feature>
<evidence type="ECO:0000256" key="7">
    <source>
        <dbReference type="ARBA" id="ARBA00022737"/>
    </source>
</evidence>
<dbReference type="PANTHER" id="PTHR13723:SF200">
    <property type="entry name" value="ADAM METALLOPEPTIDASE WITH THROMBOSPONDIN TYPE 1 MOTIF B, ISOFORM B"/>
    <property type="match status" value="1"/>
</dbReference>
<dbReference type="SUPFAM" id="SSF55486">
    <property type="entry name" value="Metalloproteases ('zincins'), catalytic domain"/>
    <property type="match status" value="1"/>
</dbReference>
<evidence type="ECO:0000256" key="2">
    <source>
        <dbReference type="ARBA" id="ARBA00022525"/>
    </source>
</evidence>
<feature type="disulfide bond" evidence="16">
    <location>
        <begin position="359"/>
        <end position="371"/>
    </location>
</feature>
<keyword evidence="15" id="KW-0106">Calcium</keyword>
<feature type="domain" description="Peptidase M12B" evidence="19">
    <location>
        <begin position="31"/>
        <end position="243"/>
    </location>
</feature>
<feature type="binding site" evidence="15">
    <location>
        <position position="127"/>
    </location>
    <ligand>
        <name>Ca(2+)</name>
        <dbReference type="ChEBI" id="CHEBI:29108"/>
        <label>1</label>
    </ligand>
</feature>
<evidence type="ECO:0000256" key="13">
    <source>
        <dbReference type="ARBA" id="ARBA00023180"/>
    </source>
</evidence>
<feature type="binding site" evidence="15">
    <location>
        <position position="241"/>
    </location>
    <ligand>
        <name>Ca(2+)</name>
        <dbReference type="ChEBI" id="CHEBI:29108"/>
        <label>1</label>
    </ligand>
</feature>
<keyword evidence="8" id="KW-0378">Hydrolase</keyword>
<keyword evidence="12 16" id="KW-1015">Disulfide bond</keyword>
<feature type="binding site" evidence="15">
    <location>
        <position position="34"/>
    </location>
    <ligand>
        <name>Ca(2+)</name>
        <dbReference type="ChEBI" id="CHEBI:29108"/>
        <label>2</label>
    </ligand>
</feature>
<evidence type="ECO:0000256" key="16">
    <source>
        <dbReference type="PIRSR" id="PIRSR613273-3"/>
    </source>
</evidence>
<dbReference type="Pfam" id="PF17771">
    <property type="entry name" value="ADAMTS_CR_2"/>
    <property type="match status" value="1"/>
</dbReference>
<feature type="disulfide bond" evidence="16">
    <location>
        <begin position="344"/>
        <end position="381"/>
    </location>
</feature>
<comment type="caution">
    <text evidence="17">Lacks conserved residue(s) required for the propagation of feature annotation.</text>
</comment>
<comment type="subcellular location">
    <subcellularLocation>
        <location evidence="1">Secreted</location>
    </subcellularLocation>
</comment>
<comment type="caution">
    <text evidence="20">The sequence shown here is derived from an EMBL/GenBank/DDBJ whole genome shotgun (WGS) entry which is preliminary data.</text>
</comment>
<keyword evidence="9 15" id="KW-0862">Zinc</keyword>
<keyword evidence="13" id="KW-0325">Glycoprotein</keyword>
<dbReference type="InterPro" id="IPR013273">
    <property type="entry name" value="ADAMTS/ADAMTS-like"/>
</dbReference>
<evidence type="ECO:0000256" key="15">
    <source>
        <dbReference type="PIRSR" id="PIRSR613273-2"/>
    </source>
</evidence>
<keyword evidence="21" id="KW-1185">Reference proteome</keyword>
<feature type="disulfide bond" evidence="16">
    <location>
        <begin position="310"/>
        <end position="321"/>
    </location>
</feature>
<dbReference type="InterPro" id="IPR045371">
    <property type="entry name" value="ADAMTS_CR_3"/>
</dbReference>
<feature type="disulfide bond" evidence="16">
    <location>
        <begin position="109"/>
        <end position="163"/>
    </location>
</feature>
<dbReference type="FunFam" id="2.20.100.10:FF:000005">
    <property type="entry name" value="ADAM metallopeptidase with thrombospondin type 1 motif 9"/>
    <property type="match status" value="1"/>
</dbReference>
<dbReference type="Gene3D" id="2.60.120.830">
    <property type="match status" value="1"/>
</dbReference>
<dbReference type="PROSITE" id="PS50215">
    <property type="entry name" value="ADAM_MEPRO"/>
    <property type="match status" value="1"/>
</dbReference>
<feature type="disulfide bond" evidence="16">
    <location>
        <begin position="157"/>
        <end position="238"/>
    </location>
</feature>
<keyword evidence="11" id="KW-0865">Zymogen</keyword>
<evidence type="ECO:0000259" key="19">
    <source>
        <dbReference type="PROSITE" id="PS50215"/>
    </source>
</evidence>
<dbReference type="PROSITE" id="PS50092">
    <property type="entry name" value="TSP1"/>
    <property type="match status" value="3"/>
</dbReference>
<dbReference type="InterPro" id="IPR041645">
    <property type="entry name" value="ADAMTS_CR_2"/>
</dbReference>
<evidence type="ECO:0000256" key="5">
    <source>
        <dbReference type="ARBA" id="ARBA00022723"/>
    </source>
</evidence>
<dbReference type="Pfam" id="PF00090">
    <property type="entry name" value="TSP_1"/>
    <property type="match status" value="1"/>
</dbReference>
<dbReference type="Gene3D" id="3.40.390.10">
    <property type="entry name" value="Collagenase (Catalytic Domain)"/>
    <property type="match status" value="1"/>
</dbReference>
<dbReference type="Proteomes" id="UP001187531">
    <property type="component" value="Unassembled WGS sequence"/>
</dbReference>
<dbReference type="GO" id="GO:0031012">
    <property type="term" value="C:extracellular matrix"/>
    <property type="evidence" value="ECO:0007669"/>
    <property type="project" value="TreeGrafter"/>
</dbReference>
<feature type="disulfide bond" evidence="16">
    <location>
        <begin position="196"/>
        <end position="222"/>
    </location>
</feature>
<dbReference type="InterPro" id="IPR006586">
    <property type="entry name" value="ADAM_Cys-rich"/>
</dbReference>